<protein>
    <submittedName>
        <fullName evidence="2">Uncharacterized protein</fullName>
    </submittedName>
</protein>
<evidence type="ECO:0000313" key="3">
    <source>
        <dbReference type="Proteomes" id="UP000784294"/>
    </source>
</evidence>
<reference evidence="2" key="1">
    <citation type="submission" date="2018-11" db="EMBL/GenBank/DDBJ databases">
        <authorList>
            <consortium name="Pathogen Informatics"/>
        </authorList>
    </citation>
    <scope>NUCLEOTIDE SEQUENCE</scope>
</reference>
<evidence type="ECO:0000313" key="2">
    <source>
        <dbReference type="EMBL" id="VEL21699.1"/>
    </source>
</evidence>
<gene>
    <name evidence="2" type="ORF">PXEA_LOCUS15139</name>
</gene>
<name>A0A3S5A738_9PLAT</name>
<dbReference type="AlphaFoldDB" id="A0A3S5A738"/>
<feature type="region of interest" description="Disordered" evidence="1">
    <location>
        <begin position="72"/>
        <end position="97"/>
    </location>
</feature>
<feature type="compositionally biased region" description="Basic and acidic residues" evidence="1">
    <location>
        <begin position="74"/>
        <end position="87"/>
    </location>
</feature>
<dbReference type="Proteomes" id="UP000784294">
    <property type="component" value="Unassembled WGS sequence"/>
</dbReference>
<feature type="compositionally biased region" description="Polar residues" evidence="1">
    <location>
        <begin position="88"/>
        <end position="97"/>
    </location>
</feature>
<organism evidence="2 3">
    <name type="scientific">Protopolystoma xenopodis</name>
    <dbReference type="NCBI Taxonomy" id="117903"/>
    <lineage>
        <taxon>Eukaryota</taxon>
        <taxon>Metazoa</taxon>
        <taxon>Spiralia</taxon>
        <taxon>Lophotrochozoa</taxon>
        <taxon>Platyhelminthes</taxon>
        <taxon>Monogenea</taxon>
        <taxon>Polyopisthocotylea</taxon>
        <taxon>Polystomatidea</taxon>
        <taxon>Polystomatidae</taxon>
        <taxon>Protopolystoma</taxon>
    </lineage>
</organism>
<sequence>MADDMSEPPTLETALRTVGDCFVRPDNNSGLDDFGFAPEHRNFASTQPTPKGNMTKAIIRLLQVGCWPDGNQTKVDRESRMQSDGRNVETVNFSTAS</sequence>
<dbReference type="EMBL" id="CAAALY010052639">
    <property type="protein sequence ID" value="VEL21699.1"/>
    <property type="molecule type" value="Genomic_DNA"/>
</dbReference>
<accession>A0A3S5A738</accession>
<proteinExistence type="predicted"/>
<keyword evidence="3" id="KW-1185">Reference proteome</keyword>
<evidence type="ECO:0000256" key="1">
    <source>
        <dbReference type="SAM" id="MobiDB-lite"/>
    </source>
</evidence>
<comment type="caution">
    <text evidence="2">The sequence shown here is derived from an EMBL/GenBank/DDBJ whole genome shotgun (WGS) entry which is preliminary data.</text>
</comment>